<name>E0IFB9_9BACL</name>
<evidence type="ECO:0000259" key="10">
    <source>
        <dbReference type="PROSITE" id="PS50110"/>
    </source>
</evidence>
<dbReference type="eggNOG" id="COG4753">
    <property type="taxonomic scope" value="Bacteria"/>
</dbReference>
<accession>E0IFB9</accession>
<dbReference type="PROSITE" id="PS00041">
    <property type="entry name" value="HTH_ARAC_FAMILY_1"/>
    <property type="match status" value="1"/>
</dbReference>
<dbReference type="PANTHER" id="PTHR42713:SF3">
    <property type="entry name" value="TRANSCRIPTIONAL REGULATORY PROTEIN HPTR"/>
    <property type="match status" value="1"/>
</dbReference>
<dbReference type="EMBL" id="AEDD01000013">
    <property type="protein sequence ID" value="EFM08895.1"/>
    <property type="molecule type" value="Genomic_DNA"/>
</dbReference>
<keyword evidence="7" id="KW-0804">Transcription</keyword>
<dbReference type="GO" id="GO:0000160">
    <property type="term" value="P:phosphorelay signal transduction system"/>
    <property type="evidence" value="ECO:0007669"/>
    <property type="project" value="UniProtKB-KW"/>
</dbReference>
<evidence type="ECO:0000313" key="12">
    <source>
        <dbReference type="Proteomes" id="UP000005387"/>
    </source>
</evidence>
<dbReference type="InterPro" id="IPR051552">
    <property type="entry name" value="HptR"/>
</dbReference>
<dbReference type="InterPro" id="IPR020449">
    <property type="entry name" value="Tscrpt_reg_AraC-type_HTH"/>
</dbReference>
<proteinExistence type="predicted"/>
<dbReference type="PRINTS" id="PR00032">
    <property type="entry name" value="HTHARAC"/>
</dbReference>
<dbReference type="SMART" id="SM00342">
    <property type="entry name" value="HTH_ARAC"/>
    <property type="match status" value="1"/>
</dbReference>
<sequence length="526" mass="59830">MRKVMLVDDEIFVRKGLMELIPWEEHGYRVVAEAEDGDEAVALIKQLQPDLVLTDIRMPGMDGLTLIATVKESGGRSPEFIILSGYNEFSYAQRALRFGVQDFILKPIDEDELVGTLQRINQRWAKLEKAESASHRTAEAVLNELLFEQSPEQPPTDVAAVLGLREQEPCCYCIVERNSREESAEAEVQSIRKWKTSMGEALMRTGGSAPILHDLGPHTFGFLMAQSDFAFQGDMFGDRMAAQLLRTVASDEAAAIRIYVGPRVMRPADLKSSYDGAREAMRYKFALDDCQVITPERAARIALSFRDLEAEVYNALQDGLEENNIPAISELVARMGSDFKRCAFTPDAVIASVSKCVMRALEVLRRMGEEQEPKVVSHSIMTQWNQAPKTLSMLMKDLLHFLLESAGHMEQLRKNKTCGSIHRIRQYIETHYQEEITLKSMAKQFYINPVYLGQLFKNTYGVYFNDFLLQLRIDEAKRLLRQTDRKIYEIAELVGFNSSEYFIKQFEKVEGRSPTDYKQAMLAKTP</sequence>
<dbReference type="InterPro" id="IPR009057">
    <property type="entry name" value="Homeodomain-like_sf"/>
</dbReference>
<dbReference type="Proteomes" id="UP000005387">
    <property type="component" value="Unassembled WGS sequence"/>
</dbReference>
<evidence type="ECO:0000256" key="7">
    <source>
        <dbReference type="ARBA" id="ARBA00023163"/>
    </source>
</evidence>
<evidence type="ECO:0000256" key="3">
    <source>
        <dbReference type="ARBA" id="ARBA00022553"/>
    </source>
</evidence>
<evidence type="ECO:0000313" key="11">
    <source>
        <dbReference type="EMBL" id="EFM08895.1"/>
    </source>
</evidence>
<dbReference type="InterPro" id="IPR018060">
    <property type="entry name" value="HTH_AraC"/>
</dbReference>
<comment type="subcellular location">
    <subcellularLocation>
        <location evidence="1">Cytoplasm</location>
    </subcellularLocation>
</comment>
<dbReference type="GO" id="GO:0003700">
    <property type="term" value="F:DNA-binding transcription factor activity"/>
    <property type="evidence" value="ECO:0007669"/>
    <property type="project" value="InterPro"/>
</dbReference>
<dbReference type="STRING" id="717606.PaecuDRAFT_4360"/>
<dbReference type="RefSeq" id="WP_006040343.1">
    <property type="nucleotide sequence ID" value="NZ_AEDD01000013.1"/>
</dbReference>
<feature type="domain" description="Response regulatory" evidence="10">
    <location>
        <begin position="3"/>
        <end position="121"/>
    </location>
</feature>
<protein>
    <submittedName>
        <fullName evidence="11">Two component transcriptional regulator, AraC family</fullName>
    </submittedName>
</protein>
<keyword evidence="3 8" id="KW-0597">Phosphoprotein</keyword>
<keyword evidence="12" id="KW-1185">Reference proteome</keyword>
<dbReference type="Gene3D" id="3.40.50.2300">
    <property type="match status" value="1"/>
</dbReference>
<evidence type="ECO:0000256" key="1">
    <source>
        <dbReference type="ARBA" id="ARBA00004496"/>
    </source>
</evidence>
<dbReference type="SUPFAM" id="SSF52172">
    <property type="entry name" value="CheY-like"/>
    <property type="match status" value="1"/>
</dbReference>
<dbReference type="InterPro" id="IPR001789">
    <property type="entry name" value="Sig_transdc_resp-reg_receiver"/>
</dbReference>
<evidence type="ECO:0000256" key="6">
    <source>
        <dbReference type="ARBA" id="ARBA00023125"/>
    </source>
</evidence>
<evidence type="ECO:0000256" key="5">
    <source>
        <dbReference type="ARBA" id="ARBA00023015"/>
    </source>
</evidence>
<dbReference type="Gene3D" id="1.10.10.60">
    <property type="entry name" value="Homeodomain-like"/>
    <property type="match status" value="2"/>
</dbReference>
<feature type="domain" description="HTH araC/xylS-type" evidence="9">
    <location>
        <begin position="422"/>
        <end position="520"/>
    </location>
</feature>
<dbReference type="PROSITE" id="PS50110">
    <property type="entry name" value="RESPONSE_REGULATORY"/>
    <property type="match status" value="1"/>
</dbReference>
<dbReference type="SMART" id="SM00448">
    <property type="entry name" value="REC"/>
    <property type="match status" value="1"/>
</dbReference>
<evidence type="ECO:0000256" key="4">
    <source>
        <dbReference type="ARBA" id="ARBA00023012"/>
    </source>
</evidence>
<evidence type="ECO:0000256" key="8">
    <source>
        <dbReference type="PROSITE-ProRule" id="PRU00169"/>
    </source>
</evidence>
<reference evidence="11 12" key="1">
    <citation type="submission" date="2010-07" db="EMBL/GenBank/DDBJ databases">
        <title>The draft genome of Paenibacillus curdlanolyticus YK9.</title>
        <authorList>
            <consortium name="US DOE Joint Genome Institute (JGI-PGF)"/>
            <person name="Lucas S."/>
            <person name="Copeland A."/>
            <person name="Lapidus A."/>
            <person name="Cheng J.-F."/>
            <person name="Bruce D."/>
            <person name="Goodwin L."/>
            <person name="Pitluck S."/>
            <person name="Land M.L."/>
            <person name="Hauser L."/>
            <person name="Chang Y.-J."/>
            <person name="Jeffries C."/>
            <person name="Anderson I.J."/>
            <person name="Johnson E."/>
            <person name="Loganathan U."/>
            <person name="Mulhopadhyay B."/>
            <person name="Kyrpides N."/>
            <person name="Woyke T.J."/>
        </authorList>
    </citation>
    <scope>NUCLEOTIDE SEQUENCE [LARGE SCALE GENOMIC DNA]</scope>
    <source>
        <strain evidence="11 12">YK9</strain>
    </source>
</reference>
<dbReference type="eggNOG" id="COG2207">
    <property type="taxonomic scope" value="Bacteria"/>
</dbReference>
<keyword evidence="2" id="KW-0963">Cytoplasm</keyword>
<dbReference type="CDD" id="cd17536">
    <property type="entry name" value="REC_YesN-like"/>
    <property type="match status" value="1"/>
</dbReference>
<dbReference type="Pfam" id="PF00072">
    <property type="entry name" value="Response_reg"/>
    <property type="match status" value="1"/>
</dbReference>
<keyword evidence="6" id="KW-0238">DNA-binding</keyword>
<keyword evidence="5" id="KW-0805">Transcription regulation</keyword>
<dbReference type="OrthoDB" id="342399at2"/>
<evidence type="ECO:0000259" key="9">
    <source>
        <dbReference type="PROSITE" id="PS01124"/>
    </source>
</evidence>
<organism evidence="11 12">
    <name type="scientific">Paenibacillus curdlanolyticus YK9</name>
    <dbReference type="NCBI Taxonomy" id="717606"/>
    <lineage>
        <taxon>Bacteria</taxon>
        <taxon>Bacillati</taxon>
        <taxon>Bacillota</taxon>
        <taxon>Bacilli</taxon>
        <taxon>Bacillales</taxon>
        <taxon>Paenibacillaceae</taxon>
        <taxon>Paenibacillus</taxon>
    </lineage>
</organism>
<dbReference type="GO" id="GO:0005737">
    <property type="term" value="C:cytoplasm"/>
    <property type="evidence" value="ECO:0007669"/>
    <property type="project" value="UniProtKB-SubCell"/>
</dbReference>
<dbReference type="InterPro" id="IPR011006">
    <property type="entry name" value="CheY-like_superfamily"/>
</dbReference>
<dbReference type="PANTHER" id="PTHR42713">
    <property type="entry name" value="HISTIDINE KINASE-RELATED"/>
    <property type="match status" value="1"/>
</dbReference>
<dbReference type="Pfam" id="PF12833">
    <property type="entry name" value="HTH_18"/>
    <property type="match status" value="1"/>
</dbReference>
<evidence type="ECO:0000256" key="2">
    <source>
        <dbReference type="ARBA" id="ARBA00022490"/>
    </source>
</evidence>
<dbReference type="SUPFAM" id="SSF46689">
    <property type="entry name" value="Homeodomain-like"/>
    <property type="match status" value="2"/>
</dbReference>
<dbReference type="AlphaFoldDB" id="E0IFB9"/>
<dbReference type="InterPro" id="IPR018062">
    <property type="entry name" value="HTH_AraC-typ_CS"/>
</dbReference>
<gene>
    <name evidence="11" type="ORF">PaecuDRAFT_4360</name>
</gene>
<keyword evidence="4" id="KW-0902">Two-component regulatory system</keyword>
<dbReference type="PROSITE" id="PS01124">
    <property type="entry name" value="HTH_ARAC_FAMILY_2"/>
    <property type="match status" value="1"/>
</dbReference>
<feature type="modified residue" description="4-aspartylphosphate" evidence="8">
    <location>
        <position position="55"/>
    </location>
</feature>
<dbReference type="GO" id="GO:0043565">
    <property type="term" value="F:sequence-specific DNA binding"/>
    <property type="evidence" value="ECO:0007669"/>
    <property type="project" value="InterPro"/>
</dbReference>